<dbReference type="InterPro" id="IPR011051">
    <property type="entry name" value="RmlC_Cupin_sf"/>
</dbReference>
<proteinExistence type="predicted"/>
<sequence>MPITVIARSTWPWSHWEKRAHALRHVIMALAAMHKLAEHENPGEVTLLVLGGLVELATSTARATLAAGECVVIPQERHELTAMEDSVVLLTVVSRAGEPPGCLPHYAFGPPRSASRRTASMNTSISSKVL</sequence>
<dbReference type="Proteomes" id="UP000013961">
    <property type="component" value="Chromosome"/>
</dbReference>
<reference evidence="2 3" key="1">
    <citation type="journal article" date="2013" name="Genome Announc.">
        <title>Complete Genome Sequence of Mycobacterium massiliense Clinical Strain Asan 50594, Belonging to the Type II Genotype.</title>
        <authorList>
            <person name="Kim B.J."/>
            <person name="Kim B.R."/>
            <person name="Hong S.H."/>
            <person name="Seok S.H."/>
            <person name="Kook Y.H."/>
            <person name="Kim B.J."/>
        </authorList>
    </citation>
    <scope>NUCLEOTIDE SEQUENCE [LARGE SCALE GENOMIC DNA]</scope>
    <source>
        <strain evidence="2 3">50594</strain>
    </source>
</reference>
<dbReference type="EMBL" id="CP004374">
    <property type="protein sequence ID" value="AGM26851.1"/>
    <property type="molecule type" value="Genomic_DNA"/>
</dbReference>
<name>A0AB33A569_9MYCO</name>
<dbReference type="SUPFAM" id="SSF51182">
    <property type="entry name" value="RmlC-like cupins"/>
    <property type="match status" value="1"/>
</dbReference>
<evidence type="ECO:0000313" key="2">
    <source>
        <dbReference type="EMBL" id="AGM26851.1"/>
    </source>
</evidence>
<protein>
    <recommendedName>
        <fullName evidence="4">Cupin domain-containing protein</fullName>
    </recommendedName>
</protein>
<organism evidence="2 3">
    <name type="scientific">Mycobacteroides abscessus subsp. bolletii 50594</name>
    <dbReference type="NCBI Taxonomy" id="1303024"/>
    <lineage>
        <taxon>Bacteria</taxon>
        <taxon>Bacillati</taxon>
        <taxon>Actinomycetota</taxon>
        <taxon>Actinomycetes</taxon>
        <taxon>Mycobacteriales</taxon>
        <taxon>Mycobacteriaceae</taxon>
        <taxon>Mycobacteroides</taxon>
        <taxon>Mycobacteroides abscessus</taxon>
    </lineage>
</organism>
<dbReference type="KEGG" id="mabb:MASS_0249"/>
<evidence type="ECO:0000313" key="3">
    <source>
        <dbReference type="Proteomes" id="UP000013961"/>
    </source>
</evidence>
<evidence type="ECO:0000256" key="1">
    <source>
        <dbReference type="SAM" id="MobiDB-lite"/>
    </source>
</evidence>
<dbReference type="Gene3D" id="2.60.120.10">
    <property type="entry name" value="Jelly Rolls"/>
    <property type="match status" value="1"/>
</dbReference>
<accession>A0AB33A569</accession>
<feature type="region of interest" description="Disordered" evidence="1">
    <location>
        <begin position="107"/>
        <end position="130"/>
    </location>
</feature>
<gene>
    <name evidence="2" type="ORF">MASS_0249</name>
</gene>
<dbReference type="InterPro" id="IPR014710">
    <property type="entry name" value="RmlC-like_jellyroll"/>
</dbReference>
<feature type="compositionally biased region" description="Polar residues" evidence="1">
    <location>
        <begin position="116"/>
        <end position="130"/>
    </location>
</feature>
<dbReference type="AlphaFoldDB" id="A0AB33A569"/>
<evidence type="ECO:0008006" key="4">
    <source>
        <dbReference type="Google" id="ProtNLM"/>
    </source>
</evidence>